<reference evidence="1 2" key="1">
    <citation type="submission" date="2012-05" db="EMBL/GenBank/DDBJ databases">
        <authorList>
            <person name="Hilton J."/>
        </authorList>
    </citation>
    <scope>NUCLEOTIDE SEQUENCE [LARGE SCALE GENOMIC DNA]</scope>
    <source>
        <strain evidence="1 2">HH01</strain>
    </source>
</reference>
<dbReference type="Proteomes" id="UP000053051">
    <property type="component" value="Unassembled WGS sequence"/>
</dbReference>
<reference evidence="2" key="2">
    <citation type="submission" date="2016-01" db="EMBL/GenBank/DDBJ databases">
        <title>Diatom-associated endosymboitic cyanobacterium lacks core nitrogen metabolism enzymes.</title>
        <authorList>
            <person name="Hilton J.A."/>
            <person name="Foster R.A."/>
            <person name="Tripp H.J."/>
            <person name="Carter B.J."/>
            <person name="Zehr J.P."/>
            <person name="Villareal T.A."/>
        </authorList>
    </citation>
    <scope>NUCLEOTIDE SEQUENCE [LARGE SCALE GENOMIC DNA]</scope>
    <source>
        <strain evidence="2">HH01</strain>
    </source>
</reference>
<sequence length="67" mass="7841">MYKNLQVKFNWFLTQGTLLQVYGVKKIDLKTGEYKFKAQRVMTVKNTNNLWANSLVTSNLLSSFSYK</sequence>
<comment type="caution">
    <text evidence="1">The sequence shown here is derived from an EMBL/GenBank/DDBJ whole genome shotgun (WGS) entry which is preliminary data.</text>
</comment>
<proteinExistence type="predicted"/>
<organism evidence="1 2">
    <name type="scientific">Richelia intracellularis HH01</name>
    <dbReference type="NCBI Taxonomy" id="1165094"/>
    <lineage>
        <taxon>Bacteria</taxon>
        <taxon>Bacillati</taxon>
        <taxon>Cyanobacteriota</taxon>
        <taxon>Cyanophyceae</taxon>
        <taxon>Nostocales</taxon>
        <taxon>Nostocaceae</taxon>
        <taxon>Richelia</taxon>
    </lineage>
</organism>
<keyword evidence="2" id="KW-1185">Reference proteome</keyword>
<dbReference type="AlphaFoldDB" id="M1X2H5"/>
<evidence type="ECO:0000313" key="1">
    <source>
        <dbReference type="EMBL" id="CCH66835.1"/>
    </source>
</evidence>
<dbReference type="EMBL" id="CAIY01000027">
    <property type="protein sequence ID" value="CCH66835.1"/>
    <property type="molecule type" value="Genomic_DNA"/>
</dbReference>
<protein>
    <submittedName>
        <fullName evidence="1">Uncharacterized protein</fullName>
    </submittedName>
</protein>
<evidence type="ECO:0000313" key="2">
    <source>
        <dbReference type="Proteomes" id="UP000053051"/>
    </source>
</evidence>
<gene>
    <name evidence="1" type="ORF">RINTHH_6800</name>
</gene>
<accession>M1X2H5</accession>
<name>M1X2H5_9NOST</name>